<dbReference type="PANTHER" id="PTHR11732">
    <property type="entry name" value="ALDO/KETO REDUCTASE"/>
    <property type="match status" value="1"/>
</dbReference>
<proteinExistence type="predicted"/>
<dbReference type="InterPro" id="IPR036812">
    <property type="entry name" value="NAD(P)_OxRdtase_dom_sf"/>
</dbReference>
<dbReference type="PROSITE" id="PS00798">
    <property type="entry name" value="ALDOKETO_REDUCTASE_1"/>
    <property type="match status" value="1"/>
</dbReference>
<keyword evidence="1" id="KW-0560">Oxidoreductase</keyword>
<evidence type="ECO:0000259" key="2">
    <source>
        <dbReference type="Pfam" id="PF00248"/>
    </source>
</evidence>
<protein>
    <recommendedName>
        <fullName evidence="2">NADP-dependent oxidoreductase domain-containing protein</fullName>
    </recommendedName>
</protein>
<dbReference type="GO" id="GO:0016616">
    <property type="term" value="F:oxidoreductase activity, acting on the CH-OH group of donors, NAD or NADP as acceptor"/>
    <property type="evidence" value="ECO:0007669"/>
    <property type="project" value="InterPro"/>
</dbReference>
<dbReference type="SUPFAM" id="SSF51430">
    <property type="entry name" value="NAD(P)-linked oxidoreductase"/>
    <property type="match status" value="2"/>
</dbReference>
<dbReference type="PRINTS" id="PR00069">
    <property type="entry name" value="ALDKETRDTASE"/>
</dbReference>
<dbReference type="Pfam" id="PF00248">
    <property type="entry name" value="Aldo_ket_red"/>
    <property type="match status" value="1"/>
</dbReference>
<dbReference type="CDD" id="cd19124">
    <property type="entry name" value="AKR_AKR4A_4B"/>
    <property type="match status" value="1"/>
</dbReference>
<dbReference type="Proteomes" id="UP001293593">
    <property type="component" value="Unassembled WGS sequence"/>
</dbReference>
<accession>A0AAE1MT98</accession>
<evidence type="ECO:0000256" key="1">
    <source>
        <dbReference type="ARBA" id="ARBA00023002"/>
    </source>
</evidence>
<dbReference type="InterPro" id="IPR023210">
    <property type="entry name" value="NADP_OxRdtase_dom"/>
</dbReference>
<dbReference type="PROSITE" id="PS00063">
    <property type="entry name" value="ALDOKETO_REDUCTASE_3"/>
    <property type="match status" value="1"/>
</dbReference>
<organism evidence="3 4">
    <name type="scientific">Acacia crassicarpa</name>
    <name type="common">northern wattle</name>
    <dbReference type="NCBI Taxonomy" id="499986"/>
    <lineage>
        <taxon>Eukaryota</taxon>
        <taxon>Viridiplantae</taxon>
        <taxon>Streptophyta</taxon>
        <taxon>Embryophyta</taxon>
        <taxon>Tracheophyta</taxon>
        <taxon>Spermatophyta</taxon>
        <taxon>Magnoliopsida</taxon>
        <taxon>eudicotyledons</taxon>
        <taxon>Gunneridae</taxon>
        <taxon>Pentapetalae</taxon>
        <taxon>rosids</taxon>
        <taxon>fabids</taxon>
        <taxon>Fabales</taxon>
        <taxon>Fabaceae</taxon>
        <taxon>Caesalpinioideae</taxon>
        <taxon>mimosoid clade</taxon>
        <taxon>Acacieae</taxon>
        <taxon>Acacia</taxon>
    </lineage>
</organism>
<dbReference type="GO" id="GO:0044550">
    <property type="term" value="P:secondary metabolite biosynthetic process"/>
    <property type="evidence" value="ECO:0007669"/>
    <property type="project" value="UniProtKB-ARBA"/>
</dbReference>
<keyword evidence="4" id="KW-1185">Reference proteome</keyword>
<feature type="domain" description="NADP-dependent oxidoreductase" evidence="2">
    <location>
        <begin position="103"/>
        <end position="369"/>
    </location>
</feature>
<dbReference type="InterPro" id="IPR020471">
    <property type="entry name" value="AKR"/>
</dbReference>
<reference evidence="3" key="1">
    <citation type="submission" date="2023-10" db="EMBL/GenBank/DDBJ databases">
        <title>Chromosome-level genome of the transformable northern wattle, Acacia crassicarpa.</title>
        <authorList>
            <person name="Massaro I."/>
            <person name="Sinha N.R."/>
            <person name="Poethig S."/>
            <person name="Leichty A.R."/>
        </authorList>
    </citation>
    <scope>NUCLEOTIDE SEQUENCE</scope>
    <source>
        <strain evidence="3">Acra3RX</strain>
        <tissue evidence="3">Leaf</tissue>
    </source>
</reference>
<comment type="caution">
    <text evidence="3">The sequence shown here is derived from an EMBL/GenBank/DDBJ whole genome shotgun (WGS) entry which is preliminary data.</text>
</comment>
<evidence type="ECO:0000313" key="4">
    <source>
        <dbReference type="Proteomes" id="UP001293593"/>
    </source>
</evidence>
<dbReference type="EMBL" id="JAWXYG010000004">
    <property type="protein sequence ID" value="KAK4276325.1"/>
    <property type="molecule type" value="Genomic_DNA"/>
</dbReference>
<dbReference type="Gene3D" id="3.20.20.100">
    <property type="entry name" value="NADP-dependent oxidoreductase domain"/>
    <property type="match status" value="2"/>
</dbReference>
<dbReference type="InterPro" id="IPR044497">
    <property type="entry name" value="AKR4A/B"/>
</dbReference>
<name>A0AAE1MT98_9FABA</name>
<dbReference type="AlphaFoldDB" id="A0AAE1MT98"/>
<dbReference type="FunFam" id="3.20.20.100:FF:000014">
    <property type="entry name" value="NAD(P)-linked oxidoreductase superfamily protein"/>
    <property type="match status" value="1"/>
</dbReference>
<gene>
    <name evidence="3" type="ORF">QN277_019286</name>
</gene>
<evidence type="ECO:0000313" key="3">
    <source>
        <dbReference type="EMBL" id="KAK4276325.1"/>
    </source>
</evidence>
<dbReference type="InterPro" id="IPR018170">
    <property type="entry name" value="Aldo/ket_reductase_CS"/>
</dbReference>
<sequence length="393" mass="43619">MPATKIPNLRLSNGCSTPVIAFATASMGDRDDTKTEVKEPIKFDTASLYGTEKSLGKAIEEAVKHGLVGSRNELFITSELWTPDNHPHVVIPAVHKSLDIPVIGFGTASMGDRDATKTAVIEAIKLGYRLFDTASLYGTENSLGEAIEEALKQGLVGSREELFITSKLWITDNHPHLVVPALKKSLELLKLKYIDLYLIHWPISSKPGSAIVPTKETLVAFDMKGVWAAMEEALKLGLTKSIGVSNFSIKKLQNLLSFAKIPPSVNQVEMNPVFRQKKLREYCKEKGIVITAYSPLGAPGARRGSNRVVDNEILNDIAKSHGKTVAQVSLRWLYEQGVSFVVKSYNKERMKQNLEIFDWSLTESDLEKISHEIKQHRVSRGPPSLEDIWEGEE</sequence>
<dbReference type="PROSITE" id="PS00062">
    <property type="entry name" value="ALDOKETO_REDUCTASE_2"/>
    <property type="match status" value="1"/>
</dbReference>